<reference evidence="12" key="1">
    <citation type="submission" date="2020-10" db="EMBL/GenBank/DDBJ databases">
        <authorList>
            <person name="Gilroy R."/>
        </authorList>
    </citation>
    <scope>NUCLEOTIDE SEQUENCE</scope>
    <source>
        <strain evidence="12">ChiHile30-977</strain>
    </source>
</reference>
<evidence type="ECO:0000256" key="3">
    <source>
        <dbReference type="ARBA" id="ARBA00022448"/>
    </source>
</evidence>
<evidence type="ECO:0000313" key="13">
    <source>
        <dbReference type="Proteomes" id="UP000886819"/>
    </source>
</evidence>
<organism evidence="12 13">
    <name type="scientific">Candidatus Avichristensenella intestinipullorum</name>
    <dbReference type="NCBI Taxonomy" id="2840693"/>
    <lineage>
        <taxon>Bacteria</taxon>
        <taxon>Bacillati</taxon>
        <taxon>Bacillota</taxon>
        <taxon>Clostridia</taxon>
        <taxon>Candidatus Avichristensenella</taxon>
    </lineage>
</organism>
<dbReference type="Gene3D" id="1.20.120.220">
    <property type="entry name" value="ATP synthase, F0 complex, subunit A"/>
    <property type="match status" value="1"/>
</dbReference>
<dbReference type="InterPro" id="IPR045082">
    <property type="entry name" value="ATP_syn_F0_a_bact/chloroplast"/>
</dbReference>
<dbReference type="Proteomes" id="UP000886819">
    <property type="component" value="Unassembled WGS sequence"/>
</dbReference>
<evidence type="ECO:0000256" key="8">
    <source>
        <dbReference type="ARBA" id="ARBA00023065"/>
    </source>
</evidence>
<feature type="transmembrane region" description="Helical" evidence="11">
    <location>
        <begin position="188"/>
        <end position="208"/>
    </location>
</feature>
<comment type="caution">
    <text evidence="12">The sequence shown here is derived from an EMBL/GenBank/DDBJ whole genome shotgun (WGS) entry which is preliminary data.</text>
</comment>
<name>A0A9D1CJP0_9FIRM</name>
<dbReference type="EMBL" id="DVFI01000069">
    <property type="protein sequence ID" value="HIQ62839.1"/>
    <property type="molecule type" value="Genomic_DNA"/>
</dbReference>
<gene>
    <name evidence="12" type="ORF">IAA66_04525</name>
</gene>
<dbReference type="PRINTS" id="PR00123">
    <property type="entry name" value="ATPASEA"/>
</dbReference>
<keyword evidence="7 11" id="KW-1133">Transmembrane helix</keyword>
<dbReference type="Pfam" id="PF00119">
    <property type="entry name" value="ATP-synt_A"/>
    <property type="match status" value="1"/>
</dbReference>
<evidence type="ECO:0000256" key="6">
    <source>
        <dbReference type="ARBA" id="ARBA00022781"/>
    </source>
</evidence>
<keyword evidence="6" id="KW-0375">Hydrogen ion transport</keyword>
<dbReference type="PANTHER" id="PTHR42823">
    <property type="entry name" value="ATP SYNTHASE SUBUNIT A, CHLOROPLASTIC"/>
    <property type="match status" value="1"/>
</dbReference>
<comment type="similarity">
    <text evidence="2">Belongs to the ATPase A chain family.</text>
</comment>
<evidence type="ECO:0000256" key="4">
    <source>
        <dbReference type="ARBA" id="ARBA00022547"/>
    </source>
</evidence>
<comment type="subcellular location">
    <subcellularLocation>
        <location evidence="1">Membrane</location>
        <topology evidence="1">Multi-pass membrane protein</topology>
    </subcellularLocation>
</comment>
<keyword evidence="3" id="KW-0813">Transport</keyword>
<dbReference type="SUPFAM" id="SSF81336">
    <property type="entry name" value="F1F0 ATP synthase subunit A"/>
    <property type="match status" value="1"/>
</dbReference>
<dbReference type="GO" id="GO:0045259">
    <property type="term" value="C:proton-transporting ATP synthase complex"/>
    <property type="evidence" value="ECO:0007669"/>
    <property type="project" value="UniProtKB-KW"/>
</dbReference>
<evidence type="ECO:0000256" key="9">
    <source>
        <dbReference type="ARBA" id="ARBA00023136"/>
    </source>
</evidence>
<accession>A0A9D1CJP0</accession>
<dbReference type="InterPro" id="IPR000568">
    <property type="entry name" value="ATP_synth_F0_asu"/>
</dbReference>
<feature type="transmembrane region" description="Helical" evidence="11">
    <location>
        <begin position="159"/>
        <end position="181"/>
    </location>
</feature>
<evidence type="ECO:0000256" key="1">
    <source>
        <dbReference type="ARBA" id="ARBA00004141"/>
    </source>
</evidence>
<dbReference type="InterPro" id="IPR023011">
    <property type="entry name" value="ATP_synth_F0_asu_AS"/>
</dbReference>
<dbReference type="CDD" id="cd00310">
    <property type="entry name" value="ATP-synt_Fo_a_6"/>
    <property type="match status" value="1"/>
</dbReference>
<dbReference type="GO" id="GO:0042777">
    <property type="term" value="P:proton motive force-driven plasma membrane ATP synthesis"/>
    <property type="evidence" value="ECO:0007669"/>
    <property type="project" value="TreeGrafter"/>
</dbReference>
<feature type="transmembrane region" description="Helical" evidence="11">
    <location>
        <begin position="72"/>
        <end position="90"/>
    </location>
</feature>
<keyword evidence="5 11" id="KW-0812">Transmembrane</keyword>
<dbReference type="PANTHER" id="PTHR42823:SF3">
    <property type="entry name" value="ATP SYNTHASE SUBUNIT A, CHLOROPLASTIC"/>
    <property type="match status" value="1"/>
</dbReference>
<evidence type="ECO:0000256" key="11">
    <source>
        <dbReference type="SAM" id="Phobius"/>
    </source>
</evidence>
<evidence type="ECO:0000256" key="7">
    <source>
        <dbReference type="ARBA" id="ARBA00022989"/>
    </source>
</evidence>
<dbReference type="AlphaFoldDB" id="A0A9D1CJP0"/>
<evidence type="ECO:0000313" key="12">
    <source>
        <dbReference type="EMBL" id="HIQ62839.1"/>
    </source>
</evidence>
<proteinExistence type="inferred from homology"/>
<feature type="transmembrane region" description="Helical" evidence="11">
    <location>
        <begin position="12"/>
        <end position="33"/>
    </location>
</feature>
<evidence type="ECO:0000256" key="10">
    <source>
        <dbReference type="ARBA" id="ARBA00023310"/>
    </source>
</evidence>
<reference evidence="12" key="2">
    <citation type="journal article" date="2021" name="PeerJ">
        <title>Extensive microbial diversity within the chicken gut microbiome revealed by metagenomics and culture.</title>
        <authorList>
            <person name="Gilroy R."/>
            <person name="Ravi A."/>
            <person name="Getino M."/>
            <person name="Pursley I."/>
            <person name="Horton D.L."/>
            <person name="Alikhan N.F."/>
            <person name="Baker D."/>
            <person name="Gharbi K."/>
            <person name="Hall N."/>
            <person name="Watson M."/>
            <person name="Adriaenssens E.M."/>
            <person name="Foster-Nyarko E."/>
            <person name="Jarju S."/>
            <person name="Secka A."/>
            <person name="Antonio M."/>
            <person name="Oren A."/>
            <person name="Chaudhuri R.R."/>
            <person name="La Ragione R."/>
            <person name="Hildebrand F."/>
            <person name="Pallen M.J."/>
        </authorList>
    </citation>
    <scope>NUCLEOTIDE SEQUENCE</scope>
    <source>
        <strain evidence="12">ChiHile30-977</strain>
    </source>
</reference>
<dbReference type="GO" id="GO:0046933">
    <property type="term" value="F:proton-transporting ATP synthase activity, rotational mechanism"/>
    <property type="evidence" value="ECO:0007669"/>
    <property type="project" value="TreeGrafter"/>
</dbReference>
<dbReference type="GO" id="GO:0005886">
    <property type="term" value="C:plasma membrane"/>
    <property type="evidence" value="ECO:0007669"/>
    <property type="project" value="TreeGrafter"/>
</dbReference>
<evidence type="ECO:0000256" key="5">
    <source>
        <dbReference type="ARBA" id="ARBA00022692"/>
    </source>
</evidence>
<feature type="transmembrane region" description="Helical" evidence="11">
    <location>
        <begin position="102"/>
        <end position="121"/>
    </location>
</feature>
<evidence type="ECO:0000256" key="2">
    <source>
        <dbReference type="ARBA" id="ARBA00006810"/>
    </source>
</evidence>
<sequence>MPHRIDFFGMELGVSVVMGWLVTILLLIACVIVNRKIKKFKDKPTGLQNIVELIVEGVYNFSKGKVGHNADFCAPVVLTLMTFIAAATLVELLGLPPATEDLSCTLGLGLISFSLMNVTALKEFGLRVRIKRMASPIFIVMPIRVLTDCVAPISMALRLFANVLVGSIIMKLVYAAIPVVLPAALSVYFNLIHVAIQTFVFGLLTLNYTMEATE</sequence>
<dbReference type="PROSITE" id="PS51257">
    <property type="entry name" value="PROKAR_LIPOPROTEIN"/>
    <property type="match status" value="1"/>
</dbReference>
<keyword evidence="10" id="KW-0066">ATP synthesis</keyword>
<dbReference type="InterPro" id="IPR035908">
    <property type="entry name" value="F0_ATP_A_sf"/>
</dbReference>
<keyword evidence="8" id="KW-0406">Ion transport</keyword>
<dbReference type="PROSITE" id="PS00449">
    <property type="entry name" value="ATPASE_A"/>
    <property type="match status" value="1"/>
</dbReference>
<protein>
    <submittedName>
        <fullName evidence="12">F0F1 ATP synthase subunit A</fullName>
    </submittedName>
</protein>
<keyword evidence="4" id="KW-0138">CF(0)</keyword>
<keyword evidence="9 11" id="KW-0472">Membrane</keyword>